<sequence>MDARETKKNISGPGCGGGRTGVNGENAEDCFFAGQPEEKQSRGVPGLYDALTGWKTVIANEEFCTAGSDHAVVTWVTPGQKTDTSIYVGNTPANMVRYTFGQESEYHYAEIPGLKPSTRYWYQVESNGARGSLNSFSTLPRPEGRRLFSFAIFSDLHITYGDPYGDINEIFFGKLNEFSDELMIQSILDSKKRDIDLAVLTGDLTDSASRLQYQVLKEQLLPRFGRTPYLLCPGNHDKFTKNGGLGEMGFLKYAANGDRTYEYAVFKDCLFLLLDSCRQDDNWGYVDPGQIRWLQNILQDNRGMPAFLFLHHPCNGPDLWFGVKNYRELQQAIRPFPGIQGIFYGHMHRCKVTANNFLTGSRPYVTVPATVQFPCAYAIVTVYEGGFEYNTYKVKRLDLSEKSREKIVLKNMGKAAYTWYSYGSIGDRSLSYSSGRLYSLHQFELSHTTNRARSLELYNRTQPFAGSSIALSRDGDLTRVVLGRYGSFFQAARAYGEVLSRYGVRAAISSDGGVDEPWR</sequence>
<evidence type="ECO:0000259" key="7">
    <source>
        <dbReference type="Pfam" id="PF00149"/>
    </source>
</evidence>
<proteinExistence type="inferred from homology"/>
<dbReference type="GO" id="GO:0004114">
    <property type="term" value="F:3',5'-cyclic-nucleotide phosphodiesterase activity"/>
    <property type="evidence" value="ECO:0007669"/>
    <property type="project" value="UniProtKB-EC"/>
</dbReference>
<dbReference type="PANTHER" id="PTHR42988">
    <property type="entry name" value="PHOSPHOHYDROLASE"/>
    <property type="match status" value="1"/>
</dbReference>
<keyword evidence="1" id="KW-0479">Metal-binding</keyword>
<feature type="region of interest" description="Disordered" evidence="6">
    <location>
        <begin position="1"/>
        <end position="20"/>
    </location>
</feature>
<dbReference type="Gene3D" id="2.60.40.380">
    <property type="entry name" value="Purple acid phosphatase-like, N-terminal"/>
    <property type="match status" value="1"/>
</dbReference>
<organism evidence="8">
    <name type="scientific">anaerobic digester metagenome</name>
    <dbReference type="NCBI Taxonomy" id="1263854"/>
    <lineage>
        <taxon>unclassified sequences</taxon>
        <taxon>metagenomes</taxon>
        <taxon>ecological metagenomes</taxon>
    </lineage>
</organism>
<dbReference type="PANTHER" id="PTHR42988:SF2">
    <property type="entry name" value="CYCLIC NUCLEOTIDE PHOSPHODIESTERASE CBUA0032-RELATED"/>
    <property type="match status" value="1"/>
</dbReference>
<evidence type="ECO:0000256" key="4">
    <source>
        <dbReference type="ARBA" id="ARBA00023004"/>
    </source>
</evidence>
<keyword evidence="3 8" id="KW-0378">Hydrolase</keyword>
<dbReference type="Gene3D" id="3.60.21.10">
    <property type="match status" value="1"/>
</dbReference>
<dbReference type="GO" id="GO:0003993">
    <property type="term" value="F:acid phosphatase activity"/>
    <property type="evidence" value="ECO:0007669"/>
    <property type="project" value="InterPro"/>
</dbReference>
<dbReference type="SUPFAM" id="SSF49363">
    <property type="entry name" value="Purple acid phosphatase, N-terminal domain"/>
    <property type="match status" value="1"/>
</dbReference>
<evidence type="ECO:0000256" key="5">
    <source>
        <dbReference type="ARBA" id="ARBA00025742"/>
    </source>
</evidence>
<evidence type="ECO:0000256" key="2">
    <source>
        <dbReference type="ARBA" id="ARBA00022729"/>
    </source>
</evidence>
<dbReference type="InterPro" id="IPR050884">
    <property type="entry name" value="CNP_phosphodiesterase-III"/>
</dbReference>
<dbReference type="AlphaFoldDB" id="A0A485M625"/>
<dbReference type="EMBL" id="CAADRN010000334">
    <property type="protein sequence ID" value="VFU18217.1"/>
    <property type="molecule type" value="Genomic_DNA"/>
</dbReference>
<dbReference type="Pfam" id="PF00149">
    <property type="entry name" value="Metallophos"/>
    <property type="match status" value="1"/>
</dbReference>
<gene>
    <name evidence="8" type="primary">cpdA</name>
    <name evidence="8" type="ORF">SCFA_40006</name>
</gene>
<keyword evidence="4" id="KW-0408">Iron</keyword>
<reference evidence="8" key="1">
    <citation type="submission" date="2019-03" db="EMBL/GenBank/DDBJ databases">
        <authorList>
            <person name="Hao L."/>
        </authorList>
    </citation>
    <scope>NUCLEOTIDE SEQUENCE</scope>
</reference>
<evidence type="ECO:0000256" key="3">
    <source>
        <dbReference type="ARBA" id="ARBA00022801"/>
    </source>
</evidence>
<dbReference type="InterPro" id="IPR008963">
    <property type="entry name" value="Purple_acid_Pase-like_N"/>
</dbReference>
<evidence type="ECO:0000256" key="6">
    <source>
        <dbReference type="SAM" id="MobiDB-lite"/>
    </source>
</evidence>
<dbReference type="SUPFAM" id="SSF56300">
    <property type="entry name" value="Metallo-dependent phosphatases"/>
    <property type="match status" value="1"/>
</dbReference>
<dbReference type="GO" id="GO:0046872">
    <property type="term" value="F:metal ion binding"/>
    <property type="evidence" value="ECO:0007669"/>
    <property type="project" value="UniProtKB-KW"/>
</dbReference>
<dbReference type="EC" id="3.1.4.17" evidence="8"/>
<protein>
    <submittedName>
        <fullName evidence="8">3',5'-cyclic adenosine monophosphate phosphodiesterase CpdA</fullName>
        <ecNumber evidence="8">3.1.4.17</ecNumber>
    </submittedName>
</protein>
<evidence type="ECO:0000313" key="8">
    <source>
        <dbReference type="EMBL" id="VFU18217.1"/>
    </source>
</evidence>
<dbReference type="InterPro" id="IPR004843">
    <property type="entry name" value="Calcineurin-like_PHP"/>
</dbReference>
<feature type="domain" description="Calcineurin-like phosphoesterase" evidence="7">
    <location>
        <begin position="149"/>
        <end position="350"/>
    </location>
</feature>
<name>A0A485M625_9ZZZZ</name>
<evidence type="ECO:0000256" key="1">
    <source>
        <dbReference type="ARBA" id="ARBA00022723"/>
    </source>
</evidence>
<keyword evidence="2" id="KW-0732">Signal</keyword>
<accession>A0A485M625</accession>
<dbReference type="InterPro" id="IPR029052">
    <property type="entry name" value="Metallo-depent_PP-like"/>
</dbReference>
<comment type="similarity">
    <text evidence="5">Belongs to the cyclic nucleotide phosphodiesterase class-III family.</text>
</comment>